<dbReference type="GO" id="GO:0071944">
    <property type="term" value="C:cell periphery"/>
    <property type="evidence" value="ECO:0007669"/>
    <property type="project" value="TreeGrafter"/>
</dbReference>
<sequence>MAKAQALFIVLVSFSLCVFSLELGTALPHSPPLSAHALPHHRHHQSPLHHSLAHPPHQRRYHHRHHSYAPSNSPTHNHRRTPAPTKPHTNHIYTNILTLAKPPTRHMSTRFVAVEGRVLTKSCNRPGGDPIKGGVTVKLECNNRSILVKTTNFNGYFYILADKSITADKSRNCKVYLVSAPNGLKLTDLNGGIRGATLIPQFRIVPWNHLYYVFKVGDFVVESICKH</sequence>
<keyword evidence="5" id="KW-1185">Reference proteome</keyword>
<dbReference type="Proteomes" id="UP001497480">
    <property type="component" value="Unassembled WGS sequence"/>
</dbReference>
<feature type="chain" id="PRO_5043774283" description="Pollen Ole e 1 allergen and extensin family protein" evidence="3">
    <location>
        <begin position="21"/>
        <end position="227"/>
    </location>
</feature>
<feature type="compositionally biased region" description="Basic residues" evidence="2">
    <location>
        <begin position="56"/>
        <end position="67"/>
    </location>
</feature>
<reference evidence="4 5" key="1">
    <citation type="submission" date="2024-03" db="EMBL/GenBank/DDBJ databases">
        <authorList>
            <person name="Martinez-Hernandez J."/>
        </authorList>
    </citation>
    <scope>NUCLEOTIDE SEQUENCE [LARGE SCALE GENOMIC DNA]</scope>
</reference>
<evidence type="ECO:0000256" key="3">
    <source>
        <dbReference type="SAM" id="SignalP"/>
    </source>
</evidence>
<feature type="signal peptide" evidence="3">
    <location>
        <begin position="1"/>
        <end position="20"/>
    </location>
</feature>
<feature type="compositionally biased region" description="Basic residues" evidence="2">
    <location>
        <begin position="38"/>
        <end position="47"/>
    </location>
</feature>
<dbReference type="PANTHER" id="PTHR33470">
    <property type="entry name" value="OS01G0164075 PROTEIN"/>
    <property type="match status" value="1"/>
</dbReference>
<feature type="region of interest" description="Disordered" evidence="2">
    <location>
        <begin position="34"/>
        <end position="89"/>
    </location>
</feature>
<proteinExistence type="predicted"/>
<organism evidence="4 5">
    <name type="scientific">Lupinus luteus</name>
    <name type="common">European yellow lupine</name>
    <dbReference type="NCBI Taxonomy" id="3873"/>
    <lineage>
        <taxon>Eukaryota</taxon>
        <taxon>Viridiplantae</taxon>
        <taxon>Streptophyta</taxon>
        <taxon>Embryophyta</taxon>
        <taxon>Tracheophyta</taxon>
        <taxon>Spermatophyta</taxon>
        <taxon>Magnoliopsida</taxon>
        <taxon>eudicotyledons</taxon>
        <taxon>Gunneridae</taxon>
        <taxon>Pentapetalae</taxon>
        <taxon>rosids</taxon>
        <taxon>fabids</taxon>
        <taxon>Fabales</taxon>
        <taxon>Fabaceae</taxon>
        <taxon>Papilionoideae</taxon>
        <taxon>50 kb inversion clade</taxon>
        <taxon>genistoids sensu lato</taxon>
        <taxon>core genistoids</taxon>
        <taxon>Genisteae</taxon>
        <taxon>Lupinus</taxon>
    </lineage>
</organism>
<evidence type="ECO:0000313" key="5">
    <source>
        <dbReference type="Proteomes" id="UP001497480"/>
    </source>
</evidence>
<name>A0AAV1VVK1_LUPLU</name>
<evidence type="ECO:0000256" key="1">
    <source>
        <dbReference type="ARBA" id="ARBA00022729"/>
    </source>
</evidence>
<protein>
    <recommendedName>
        <fullName evidence="6">Pollen Ole e 1 allergen and extensin family protein</fullName>
    </recommendedName>
</protein>
<evidence type="ECO:0000313" key="4">
    <source>
        <dbReference type="EMBL" id="CAL0300897.1"/>
    </source>
</evidence>
<dbReference type="EMBL" id="CAXHTB010000002">
    <property type="protein sequence ID" value="CAL0300897.1"/>
    <property type="molecule type" value="Genomic_DNA"/>
</dbReference>
<evidence type="ECO:0000256" key="2">
    <source>
        <dbReference type="SAM" id="MobiDB-lite"/>
    </source>
</evidence>
<dbReference type="Pfam" id="PF01190">
    <property type="entry name" value="Pollen_Ole_e_1"/>
    <property type="match status" value="1"/>
</dbReference>
<dbReference type="AlphaFoldDB" id="A0AAV1VVK1"/>
<dbReference type="PANTHER" id="PTHR33470:SF22">
    <property type="entry name" value="POLLEN OLE E 1 ALLERGEN AND EXTENSIN FAMILY PROTEIN"/>
    <property type="match status" value="1"/>
</dbReference>
<keyword evidence="1 3" id="KW-0732">Signal</keyword>
<comment type="caution">
    <text evidence="4">The sequence shown here is derived from an EMBL/GenBank/DDBJ whole genome shotgun (WGS) entry which is preliminary data.</text>
</comment>
<gene>
    <name evidence="4" type="ORF">LLUT_LOCUS1957</name>
</gene>
<evidence type="ECO:0008006" key="6">
    <source>
        <dbReference type="Google" id="ProtNLM"/>
    </source>
</evidence>
<accession>A0AAV1VVK1</accession>